<evidence type="ECO:0000313" key="4">
    <source>
        <dbReference type="EMBL" id="RHD48953.1"/>
    </source>
</evidence>
<sequence>MSTTEYIQIIIGIGQIIAVAIIPIIVWVLGIKYQDRKAKKDAQLRVFLTLMADRKSAPITKEWVDALNTIDVVFQENKKVRHAWREYLDSLNEKSPHFDSSNSFRLDLLSEMAVSLGYKNLKQTEIDRFYSPKYFGSQMSRQEILFQENLRILTRSKSCAESFTEEEYEQHYKELMEQQGE</sequence>
<dbReference type="Pfam" id="PF20385">
    <property type="entry name" value="DUF6680"/>
    <property type="match status" value="1"/>
</dbReference>
<feature type="domain" description="DUF6680" evidence="2">
    <location>
        <begin position="11"/>
        <end position="171"/>
    </location>
</feature>
<organism evidence="3 5">
    <name type="scientific">Bacteroides caccae</name>
    <dbReference type="NCBI Taxonomy" id="47678"/>
    <lineage>
        <taxon>Bacteria</taxon>
        <taxon>Pseudomonadati</taxon>
        <taxon>Bacteroidota</taxon>
        <taxon>Bacteroidia</taxon>
        <taxon>Bacteroidales</taxon>
        <taxon>Bacteroidaceae</taxon>
        <taxon>Bacteroides</taxon>
    </lineage>
</organism>
<evidence type="ECO:0000256" key="1">
    <source>
        <dbReference type="SAM" id="Phobius"/>
    </source>
</evidence>
<dbReference type="InterPro" id="IPR046502">
    <property type="entry name" value="DUF6680"/>
</dbReference>
<keyword evidence="1" id="KW-0812">Transmembrane</keyword>
<dbReference type="EMBL" id="CZAI01000002">
    <property type="protein sequence ID" value="CUO79738.1"/>
    <property type="molecule type" value="Genomic_DNA"/>
</dbReference>
<keyword evidence="1" id="KW-1133">Transmembrane helix</keyword>
<protein>
    <recommendedName>
        <fullName evidence="2">DUF6680 domain-containing protein</fullName>
    </recommendedName>
</protein>
<evidence type="ECO:0000313" key="3">
    <source>
        <dbReference type="EMBL" id="CUO79738.1"/>
    </source>
</evidence>
<dbReference type="Proteomes" id="UP000284689">
    <property type="component" value="Unassembled WGS sequence"/>
</dbReference>
<accession>A0A174I309</accession>
<dbReference type="RefSeq" id="WP_008154570.1">
    <property type="nucleotide sequence ID" value="NZ_CP081920.1"/>
</dbReference>
<name>A0A174I309_9BACE</name>
<keyword evidence="1" id="KW-0472">Membrane</keyword>
<evidence type="ECO:0000313" key="5">
    <source>
        <dbReference type="Proteomes" id="UP000095657"/>
    </source>
</evidence>
<dbReference type="Proteomes" id="UP000095657">
    <property type="component" value="Unassembled WGS sequence"/>
</dbReference>
<evidence type="ECO:0000259" key="2">
    <source>
        <dbReference type="Pfam" id="PF20385"/>
    </source>
</evidence>
<dbReference type="EMBL" id="QSJD01000012">
    <property type="protein sequence ID" value="RHD48953.1"/>
    <property type="molecule type" value="Genomic_DNA"/>
</dbReference>
<feature type="transmembrane region" description="Helical" evidence="1">
    <location>
        <begin position="6"/>
        <end position="30"/>
    </location>
</feature>
<reference evidence="3 5" key="1">
    <citation type="submission" date="2015-09" db="EMBL/GenBank/DDBJ databases">
        <authorList>
            <consortium name="Pathogen Informatics"/>
        </authorList>
    </citation>
    <scope>NUCLEOTIDE SEQUENCE [LARGE SCALE GENOMIC DNA]</scope>
    <source>
        <strain evidence="3 5">2789STDY5834880</strain>
    </source>
</reference>
<dbReference type="AlphaFoldDB" id="A0A174I309"/>
<reference evidence="4 6" key="2">
    <citation type="submission" date="2018-08" db="EMBL/GenBank/DDBJ databases">
        <title>A genome reference for cultivated species of the human gut microbiota.</title>
        <authorList>
            <person name="Zou Y."/>
            <person name="Xue W."/>
            <person name="Luo G."/>
        </authorList>
    </citation>
    <scope>NUCLEOTIDE SEQUENCE [LARGE SCALE GENOMIC DNA]</scope>
    <source>
        <strain evidence="4 6">AM31-16AC</strain>
    </source>
</reference>
<gene>
    <name evidence="4" type="ORF">DW794_09545</name>
    <name evidence="3" type="ORF">ERS852494_00748</name>
</gene>
<evidence type="ECO:0000313" key="6">
    <source>
        <dbReference type="Proteomes" id="UP000284689"/>
    </source>
</evidence>
<proteinExistence type="predicted"/>